<dbReference type="SUPFAM" id="SSF52540">
    <property type="entry name" value="P-loop containing nucleoside triphosphate hydrolases"/>
    <property type="match status" value="1"/>
</dbReference>
<dbReference type="Pfam" id="PF00004">
    <property type="entry name" value="AAA"/>
    <property type="match status" value="1"/>
</dbReference>
<dbReference type="PRINTS" id="PR00819">
    <property type="entry name" value="CBXCFQXSUPER"/>
</dbReference>
<proteinExistence type="inferred from homology"/>
<dbReference type="InterPro" id="IPR003959">
    <property type="entry name" value="ATPase_AAA_core"/>
</dbReference>
<dbReference type="PANTHER" id="PTHR43392:SF2">
    <property type="entry name" value="AAA-TYPE ATPASE FAMILY PROTEIN _ ANKYRIN REPEAT FAMILY PROTEIN"/>
    <property type="match status" value="1"/>
</dbReference>
<evidence type="ECO:0000256" key="2">
    <source>
        <dbReference type="ARBA" id="ARBA00022741"/>
    </source>
</evidence>
<dbReference type="Gene3D" id="1.10.8.60">
    <property type="match status" value="1"/>
</dbReference>
<protein>
    <submittedName>
        <fullName evidence="5">AAA ATPase central domain protein</fullName>
    </submittedName>
</protein>
<dbReference type="SMART" id="SM00382">
    <property type="entry name" value="AAA"/>
    <property type="match status" value="1"/>
</dbReference>
<keyword evidence="2" id="KW-0547">Nucleotide-binding</keyword>
<evidence type="ECO:0000256" key="1">
    <source>
        <dbReference type="ARBA" id="ARBA00010378"/>
    </source>
</evidence>
<dbReference type="RefSeq" id="WP_222427092.1">
    <property type="nucleotide sequence ID" value="NZ_LR213871.1"/>
</dbReference>
<dbReference type="AlphaFoldDB" id="A0A563VK27"/>
<evidence type="ECO:0000256" key="3">
    <source>
        <dbReference type="ARBA" id="ARBA00022840"/>
    </source>
</evidence>
<dbReference type="GO" id="GO:0016887">
    <property type="term" value="F:ATP hydrolysis activity"/>
    <property type="evidence" value="ECO:0007669"/>
    <property type="project" value="InterPro"/>
</dbReference>
<dbReference type="GO" id="GO:0005524">
    <property type="term" value="F:ATP binding"/>
    <property type="evidence" value="ECO:0007669"/>
    <property type="project" value="UniProtKB-KW"/>
</dbReference>
<dbReference type="Proteomes" id="UP000320055">
    <property type="component" value="Unassembled WGS sequence"/>
</dbReference>
<evidence type="ECO:0000259" key="4">
    <source>
        <dbReference type="SMART" id="SM00382"/>
    </source>
</evidence>
<name>A0A563VK27_9CYAN</name>
<gene>
    <name evidence="5" type="ORF">H1P_1180013</name>
</gene>
<keyword evidence="3" id="KW-0067">ATP-binding</keyword>
<keyword evidence="6" id="KW-1185">Reference proteome</keyword>
<dbReference type="InterPro" id="IPR000641">
    <property type="entry name" value="CbxX/CfxQ"/>
</dbReference>
<dbReference type="EMBL" id="CAACVJ010000022">
    <property type="protein sequence ID" value="VEP11752.1"/>
    <property type="molecule type" value="Genomic_DNA"/>
</dbReference>
<dbReference type="InterPro" id="IPR027417">
    <property type="entry name" value="P-loop_NTPase"/>
</dbReference>
<dbReference type="InterPro" id="IPR041627">
    <property type="entry name" value="AAA_lid_6"/>
</dbReference>
<evidence type="ECO:0000313" key="6">
    <source>
        <dbReference type="Proteomes" id="UP000320055"/>
    </source>
</evidence>
<sequence length="336" mass="38573">MGDRNHSLSIAAKFRIIIITNNNNEYLNVKMSHYSDLKWISLEIEEELQELKNTIKYTNNKQINNYFDSNIIENCLQELNSLIGLKQLKTEINNLINFLKIQQQRQEYGLPQVPITLHLVFCGSPGTGKTTVARLIGKIYKELGILKKGHCIETDRSGMVAEYVGQTAPKTEKLIESALDGVLFIDEAYTLKPENAGKDFGQEAIDTLLKRMEDYRDRLVVIVAGYPDEMSRFIESNPGLESRFTRYLTSEDYQPEELLAIFSKICQSHHYQIDSDAKETLLNKFTDLYQSRDKNFGNGRLARNIFEKTLEKQATRLAQLANVNQEIMTTITQEDI</sequence>
<comment type="similarity">
    <text evidence="1">Belongs to the CbxX/CfxQ family.</text>
</comment>
<accession>A0A563VK27</accession>
<dbReference type="Gene3D" id="3.40.50.300">
    <property type="entry name" value="P-loop containing nucleotide triphosphate hydrolases"/>
    <property type="match status" value="1"/>
</dbReference>
<feature type="domain" description="AAA+ ATPase" evidence="4">
    <location>
        <begin position="115"/>
        <end position="252"/>
    </location>
</feature>
<dbReference type="InterPro" id="IPR050773">
    <property type="entry name" value="CbxX/CfxQ_RuBisCO_ESX"/>
</dbReference>
<dbReference type="FunFam" id="3.40.50.300:FF:000216">
    <property type="entry name" value="Type VII secretion ATPase EccA"/>
    <property type="match status" value="1"/>
</dbReference>
<dbReference type="InterPro" id="IPR003593">
    <property type="entry name" value="AAA+_ATPase"/>
</dbReference>
<dbReference type="Pfam" id="PF17866">
    <property type="entry name" value="AAA_lid_6"/>
    <property type="match status" value="1"/>
</dbReference>
<organism evidence="5 6">
    <name type="scientific">Hyella patelloides LEGE 07179</name>
    <dbReference type="NCBI Taxonomy" id="945734"/>
    <lineage>
        <taxon>Bacteria</taxon>
        <taxon>Bacillati</taxon>
        <taxon>Cyanobacteriota</taxon>
        <taxon>Cyanophyceae</taxon>
        <taxon>Pleurocapsales</taxon>
        <taxon>Hyellaceae</taxon>
        <taxon>Hyella</taxon>
    </lineage>
</organism>
<dbReference type="PANTHER" id="PTHR43392">
    <property type="entry name" value="AAA-TYPE ATPASE FAMILY PROTEIN / ANKYRIN REPEAT FAMILY PROTEIN"/>
    <property type="match status" value="1"/>
</dbReference>
<reference evidence="5 6" key="1">
    <citation type="submission" date="2019-01" db="EMBL/GenBank/DDBJ databases">
        <authorList>
            <person name="Brito A."/>
        </authorList>
    </citation>
    <scope>NUCLEOTIDE SEQUENCE [LARGE SCALE GENOMIC DNA]</scope>
    <source>
        <strain evidence="5">1</strain>
    </source>
</reference>
<dbReference type="CDD" id="cd00009">
    <property type="entry name" value="AAA"/>
    <property type="match status" value="1"/>
</dbReference>
<evidence type="ECO:0000313" key="5">
    <source>
        <dbReference type="EMBL" id="VEP11752.1"/>
    </source>
</evidence>